<protein>
    <submittedName>
        <fullName evidence="1">Uncharacterized protein</fullName>
    </submittedName>
</protein>
<proteinExistence type="predicted"/>
<organism evidence="1 2">
    <name type="scientific">Podospora pseudopauciseta</name>
    <dbReference type="NCBI Taxonomy" id="2093780"/>
    <lineage>
        <taxon>Eukaryota</taxon>
        <taxon>Fungi</taxon>
        <taxon>Dikarya</taxon>
        <taxon>Ascomycota</taxon>
        <taxon>Pezizomycotina</taxon>
        <taxon>Sordariomycetes</taxon>
        <taxon>Sordariomycetidae</taxon>
        <taxon>Sordariales</taxon>
        <taxon>Podosporaceae</taxon>
        <taxon>Podospora</taxon>
    </lineage>
</organism>
<keyword evidence="2" id="KW-1185">Reference proteome</keyword>
<accession>A0ABR0HKH3</accession>
<gene>
    <name evidence="1" type="ORF">QC763_001064</name>
</gene>
<evidence type="ECO:0000313" key="2">
    <source>
        <dbReference type="Proteomes" id="UP001326199"/>
    </source>
</evidence>
<comment type="caution">
    <text evidence="1">The sequence shown here is derived from an EMBL/GenBank/DDBJ whole genome shotgun (WGS) entry which is preliminary data.</text>
</comment>
<dbReference type="RefSeq" id="XP_062767731.1">
    <property type="nucleotide sequence ID" value="XM_062905214.1"/>
</dbReference>
<sequence>MRGRAPRRSPYGTAILHLPYSIFHLPSFFPFPFAFPRTAAVVTDAYPGTHSLYIRAWRYIESKTAPDCYLGQDWPSTSRLNASLQVPNICFSMHLCLEKGTRGSWEPDAQIESWQGAPGSMPMRVCNSIQSIYPAVTCQTLHSVTPGLLCDWIVDYFSVEFVQSRGAMDENGSAVNAAKARDL</sequence>
<name>A0ABR0HKH3_9PEZI</name>
<dbReference type="EMBL" id="JAFFHB010000003">
    <property type="protein sequence ID" value="KAK4668364.1"/>
    <property type="molecule type" value="Genomic_DNA"/>
</dbReference>
<dbReference type="GeneID" id="87925147"/>
<evidence type="ECO:0000313" key="1">
    <source>
        <dbReference type="EMBL" id="KAK4668364.1"/>
    </source>
</evidence>
<reference evidence="1 2" key="1">
    <citation type="journal article" date="2023" name="bioRxiv">
        <title>High-quality genome assemblies of four members of thePodospora anserinaspecies complex.</title>
        <authorList>
            <person name="Ament-Velasquez S.L."/>
            <person name="Vogan A.A."/>
            <person name="Wallerman O."/>
            <person name="Hartmann F."/>
            <person name="Gautier V."/>
            <person name="Silar P."/>
            <person name="Giraud T."/>
            <person name="Johannesson H."/>
        </authorList>
    </citation>
    <scope>NUCLEOTIDE SEQUENCE [LARGE SCALE GENOMIC DNA]</scope>
    <source>
        <strain evidence="1 2">CBS 411.78</strain>
    </source>
</reference>
<dbReference type="Proteomes" id="UP001326199">
    <property type="component" value="Unassembled WGS sequence"/>
</dbReference>